<evidence type="ECO:0000313" key="1">
    <source>
        <dbReference type="EMBL" id="RKN27119.1"/>
    </source>
</evidence>
<dbReference type="EMBL" id="RAZT01000019">
    <property type="protein sequence ID" value="RKN27119.1"/>
    <property type="molecule type" value="Genomic_DNA"/>
</dbReference>
<sequence length="192" mass="21571">MIDPARTLVAVKRRILLLVAVLGAPVALLPAGAVTAGYLAVRSDWTHQTTCRESLPIEEAKVRTVRWDRPEDLPGLGDYPAIHWQARAKGDPCSRGPGPTDWAYQGVVELRPEDARALAKRYEFVAYDPVVSAEYAAERTPEDLWSALSGFLPPETRWLTSRVYDELDTSSRWRIAYLDVEHATLLFMLDDH</sequence>
<accession>A0A3A9XPP5</accession>
<reference evidence="1 2" key="1">
    <citation type="submission" date="2018-09" db="EMBL/GenBank/DDBJ databases">
        <title>Micromonospora sp. nov. MS1-9, isolated from a root of Musa sp.</title>
        <authorList>
            <person name="Kuncharoen N."/>
            <person name="Kudo T."/>
            <person name="Ohkuma M."/>
            <person name="Yuki M."/>
            <person name="Tanasupawat S."/>
        </authorList>
    </citation>
    <scope>NUCLEOTIDE SEQUENCE [LARGE SCALE GENOMIC DNA]</scope>
    <source>
        <strain evidence="1 2">MS1-9</strain>
    </source>
</reference>
<comment type="caution">
    <text evidence="1">The sequence shown here is derived from an EMBL/GenBank/DDBJ whole genome shotgun (WGS) entry which is preliminary data.</text>
</comment>
<dbReference type="Proteomes" id="UP000275865">
    <property type="component" value="Unassembled WGS sequence"/>
</dbReference>
<protein>
    <submittedName>
        <fullName evidence="1">Uncharacterized protein</fullName>
    </submittedName>
</protein>
<name>A0A3A9XPP5_9ACTN</name>
<dbReference type="AlphaFoldDB" id="A0A3A9XPP5"/>
<organism evidence="1 2">
    <name type="scientific">Micromonospora musae</name>
    <dbReference type="NCBI Taxonomy" id="1894970"/>
    <lineage>
        <taxon>Bacteria</taxon>
        <taxon>Bacillati</taxon>
        <taxon>Actinomycetota</taxon>
        <taxon>Actinomycetes</taxon>
        <taxon>Micromonosporales</taxon>
        <taxon>Micromonosporaceae</taxon>
        <taxon>Micromonospora</taxon>
    </lineage>
</organism>
<gene>
    <name evidence="1" type="ORF">D7044_28775</name>
</gene>
<evidence type="ECO:0000313" key="2">
    <source>
        <dbReference type="Proteomes" id="UP000275865"/>
    </source>
</evidence>
<proteinExistence type="predicted"/>